<dbReference type="EMBL" id="CP042436">
    <property type="protein sequence ID" value="QEC64912.1"/>
    <property type="molecule type" value="Genomic_DNA"/>
</dbReference>
<organism evidence="2 3">
    <name type="scientific">Mucilaginibacter ginsenosidivorans</name>
    <dbReference type="NCBI Taxonomy" id="398053"/>
    <lineage>
        <taxon>Bacteria</taxon>
        <taxon>Pseudomonadati</taxon>
        <taxon>Bacteroidota</taxon>
        <taxon>Sphingobacteriia</taxon>
        <taxon>Sphingobacteriales</taxon>
        <taxon>Sphingobacteriaceae</taxon>
        <taxon>Mucilaginibacter</taxon>
    </lineage>
</organism>
<dbReference type="Proteomes" id="UP000321479">
    <property type="component" value="Chromosome"/>
</dbReference>
<keyword evidence="1" id="KW-0732">Signal</keyword>
<evidence type="ECO:0000256" key="1">
    <source>
        <dbReference type="SAM" id="SignalP"/>
    </source>
</evidence>
<sequence length="256" mass="28161">MKRLTITIIAASAFLSSLTAKAQSTDTVKSGGWFHHGMNGIAGTFQIQGTYRYTYFSQLNRILAPNGLGTLSGNDIWINASMNHIHNNWILEDGIGFTPVSTSTGNNIKAKFNQYQAFARLGYNVVDNPNVRLFPFAGVNLSAAVLHIQDKSAIRNTSDFSDELLNTSASKTFYQPNFGIELGGGLDYLIPLSEKTMDCFTVKRSIPIGIRAGYYINAAHGNWRVEDNYKLNNGPNKNQSAFFVSVNIGLGYAVRK</sequence>
<evidence type="ECO:0000313" key="2">
    <source>
        <dbReference type="EMBL" id="QEC64912.1"/>
    </source>
</evidence>
<dbReference type="KEGG" id="mgin:FRZ54_20855"/>
<name>A0A5B8V0X4_9SPHI</name>
<reference evidence="2 3" key="1">
    <citation type="journal article" date="2017" name="Curr. Microbiol.">
        <title>Mucilaginibacter ginsenosidivorans sp. nov., Isolated from Soil of Ginseng Field.</title>
        <authorList>
            <person name="Kim M.M."/>
            <person name="Siddiqi M.Z."/>
            <person name="Im W.T."/>
        </authorList>
    </citation>
    <scope>NUCLEOTIDE SEQUENCE [LARGE SCALE GENOMIC DNA]</scope>
    <source>
        <strain evidence="2 3">Gsoil 3017</strain>
    </source>
</reference>
<evidence type="ECO:0008006" key="4">
    <source>
        <dbReference type="Google" id="ProtNLM"/>
    </source>
</evidence>
<evidence type="ECO:0000313" key="3">
    <source>
        <dbReference type="Proteomes" id="UP000321479"/>
    </source>
</evidence>
<dbReference type="OrthoDB" id="791668at2"/>
<dbReference type="SUPFAM" id="SSF56925">
    <property type="entry name" value="OMPA-like"/>
    <property type="match status" value="1"/>
</dbReference>
<protein>
    <recommendedName>
        <fullName evidence="4">Outer membrane beta-barrel protein</fullName>
    </recommendedName>
</protein>
<proteinExistence type="predicted"/>
<dbReference type="InterPro" id="IPR011250">
    <property type="entry name" value="OMP/PagP_B-barrel"/>
</dbReference>
<dbReference type="AlphaFoldDB" id="A0A5B8V0X4"/>
<feature type="chain" id="PRO_5022841759" description="Outer membrane beta-barrel protein" evidence="1">
    <location>
        <begin position="23"/>
        <end position="256"/>
    </location>
</feature>
<feature type="signal peptide" evidence="1">
    <location>
        <begin position="1"/>
        <end position="22"/>
    </location>
</feature>
<accession>A0A5B8V0X4</accession>
<gene>
    <name evidence="2" type="ORF">FRZ54_20855</name>
</gene>
<keyword evidence="3" id="KW-1185">Reference proteome</keyword>
<dbReference type="RefSeq" id="WP_147033745.1">
    <property type="nucleotide sequence ID" value="NZ_CP042436.1"/>
</dbReference>